<dbReference type="EMBL" id="AZMM01005736">
    <property type="protein sequence ID" value="ETJ40365.1"/>
    <property type="molecule type" value="Genomic_DNA"/>
</dbReference>
<evidence type="ECO:0000313" key="1">
    <source>
        <dbReference type="EMBL" id="ETJ40365.1"/>
    </source>
</evidence>
<reference evidence="1" key="1">
    <citation type="submission" date="2013-12" db="EMBL/GenBank/DDBJ databases">
        <title>A Varibaculum cambriense genome reconstructed from a premature infant gut community with otherwise low bacterial novelty that shifts toward anaerobic metabolism during the third week of life.</title>
        <authorList>
            <person name="Brown C.T."/>
            <person name="Sharon I."/>
            <person name="Thomas B.C."/>
            <person name="Castelle C.J."/>
            <person name="Morowitz M.J."/>
            <person name="Banfield J.F."/>
        </authorList>
    </citation>
    <scope>NUCLEOTIDE SEQUENCE</scope>
</reference>
<feature type="non-terminal residue" evidence="1">
    <location>
        <position position="56"/>
    </location>
</feature>
<organism evidence="1">
    <name type="scientific">human gut metagenome</name>
    <dbReference type="NCBI Taxonomy" id="408170"/>
    <lineage>
        <taxon>unclassified sequences</taxon>
        <taxon>metagenomes</taxon>
        <taxon>organismal metagenomes</taxon>
    </lineage>
</organism>
<sequence>MCQLIDCLVGLASVVPGRWPARGAREGRPEPPLNRGLWWSDLVDRGGHGATSSAYA</sequence>
<comment type="caution">
    <text evidence="1">The sequence shown here is derived from an EMBL/GenBank/DDBJ whole genome shotgun (WGS) entry which is preliminary data.</text>
</comment>
<dbReference type="AlphaFoldDB" id="W1YF75"/>
<accession>W1YF75</accession>
<protein>
    <submittedName>
        <fullName evidence="1">Uncharacterized protein</fullName>
    </submittedName>
</protein>
<gene>
    <name evidence="1" type="ORF">Q604_UNBC05736G0001</name>
</gene>
<name>W1YF75_9ZZZZ</name>
<proteinExistence type="predicted"/>